<protein>
    <recommendedName>
        <fullName evidence="1">Dienelactone hydrolase domain-containing protein</fullName>
    </recommendedName>
</protein>
<dbReference type="GO" id="GO:0016787">
    <property type="term" value="F:hydrolase activity"/>
    <property type="evidence" value="ECO:0007669"/>
    <property type="project" value="InterPro"/>
</dbReference>
<dbReference type="Pfam" id="PF01738">
    <property type="entry name" value="DLH"/>
    <property type="match status" value="1"/>
</dbReference>
<dbReference type="Proteomes" id="UP000027265">
    <property type="component" value="Unassembled WGS sequence"/>
</dbReference>
<dbReference type="InterPro" id="IPR029058">
    <property type="entry name" value="AB_hydrolase_fold"/>
</dbReference>
<dbReference type="OrthoDB" id="10019231at2759"/>
<dbReference type="HOGENOM" id="CLU_054590_2_0_1"/>
<organism evidence="2 3">
    <name type="scientific">Jaapia argillacea MUCL 33604</name>
    <dbReference type="NCBI Taxonomy" id="933084"/>
    <lineage>
        <taxon>Eukaryota</taxon>
        <taxon>Fungi</taxon>
        <taxon>Dikarya</taxon>
        <taxon>Basidiomycota</taxon>
        <taxon>Agaricomycotina</taxon>
        <taxon>Agaricomycetes</taxon>
        <taxon>Agaricomycetidae</taxon>
        <taxon>Jaapiales</taxon>
        <taxon>Jaapiaceae</taxon>
        <taxon>Jaapia</taxon>
    </lineage>
</organism>
<accession>A0A067Q5S8</accession>
<dbReference type="SUPFAM" id="SSF53474">
    <property type="entry name" value="alpha/beta-Hydrolases"/>
    <property type="match status" value="1"/>
</dbReference>
<dbReference type="PANTHER" id="PTHR17630">
    <property type="entry name" value="DIENELACTONE HYDROLASE"/>
    <property type="match status" value="1"/>
</dbReference>
<feature type="domain" description="Dienelactone hydrolase" evidence="1">
    <location>
        <begin position="40"/>
        <end position="273"/>
    </location>
</feature>
<keyword evidence="3" id="KW-1185">Reference proteome</keyword>
<dbReference type="InterPro" id="IPR002925">
    <property type="entry name" value="Dienelactn_hydro"/>
</dbReference>
<dbReference type="Gene3D" id="3.40.50.1820">
    <property type="entry name" value="alpha/beta hydrolase"/>
    <property type="match status" value="1"/>
</dbReference>
<proteinExistence type="predicted"/>
<evidence type="ECO:0000259" key="1">
    <source>
        <dbReference type="Pfam" id="PF01738"/>
    </source>
</evidence>
<gene>
    <name evidence="2" type="ORF">JAAARDRAFT_30314</name>
</gene>
<dbReference type="PANTHER" id="PTHR17630:SF44">
    <property type="entry name" value="PROTEIN AIM2"/>
    <property type="match status" value="1"/>
</dbReference>
<dbReference type="STRING" id="933084.A0A067Q5S8"/>
<evidence type="ECO:0000313" key="3">
    <source>
        <dbReference type="Proteomes" id="UP000027265"/>
    </source>
</evidence>
<dbReference type="EMBL" id="KL197711">
    <property type="protein sequence ID" value="KDQ62408.1"/>
    <property type="molecule type" value="Genomic_DNA"/>
</dbReference>
<sequence>MSVSCENCTKGYILPGEPEGQELQVAGLTAYFRPAPSTETSKSRAIILLTDVFGLPLKNCKIMADNFSKRLGCDVWVPDMFNAPGRPTLGVDDLTGIMPDKAGSGGISFMNKLRLVGLMLPAIPKFYANRASVVDARVTNFMKQIQEEKKYEKVGAVGYCFGASVGIRLGSKGLFNSVVLAHPGGTSVEEIRAITIPASWACAEEDMSFGPALRKASEEVFAARKGKPDYVDYEFVDYAGTVHGFAARPNLEIPEVKESFERAFEQTVAWFDKTL</sequence>
<name>A0A067Q5S8_9AGAM</name>
<evidence type="ECO:0000313" key="2">
    <source>
        <dbReference type="EMBL" id="KDQ62408.1"/>
    </source>
</evidence>
<dbReference type="InParanoid" id="A0A067Q5S8"/>
<dbReference type="AlphaFoldDB" id="A0A067Q5S8"/>
<reference evidence="3" key="1">
    <citation type="journal article" date="2014" name="Proc. Natl. Acad. Sci. U.S.A.">
        <title>Extensive sampling of basidiomycete genomes demonstrates inadequacy of the white-rot/brown-rot paradigm for wood decay fungi.</title>
        <authorList>
            <person name="Riley R."/>
            <person name="Salamov A.A."/>
            <person name="Brown D.W."/>
            <person name="Nagy L.G."/>
            <person name="Floudas D."/>
            <person name="Held B.W."/>
            <person name="Levasseur A."/>
            <person name="Lombard V."/>
            <person name="Morin E."/>
            <person name="Otillar R."/>
            <person name="Lindquist E.A."/>
            <person name="Sun H."/>
            <person name="LaButti K.M."/>
            <person name="Schmutz J."/>
            <person name="Jabbour D."/>
            <person name="Luo H."/>
            <person name="Baker S.E."/>
            <person name="Pisabarro A.G."/>
            <person name="Walton J.D."/>
            <person name="Blanchette R.A."/>
            <person name="Henrissat B."/>
            <person name="Martin F."/>
            <person name="Cullen D."/>
            <person name="Hibbett D.S."/>
            <person name="Grigoriev I.V."/>
        </authorList>
    </citation>
    <scope>NUCLEOTIDE SEQUENCE [LARGE SCALE GENOMIC DNA]</scope>
    <source>
        <strain evidence="3">MUCL 33604</strain>
    </source>
</reference>